<keyword evidence="3" id="KW-1185">Reference proteome</keyword>
<reference evidence="2 3" key="1">
    <citation type="submission" date="2019-05" db="EMBL/GenBank/DDBJ databases">
        <title>Another draft genome of Portunus trituberculatus and its Hox gene families provides insights of decapod evolution.</title>
        <authorList>
            <person name="Jeong J.-H."/>
            <person name="Song I."/>
            <person name="Kim S."/>
            <person name="Choi T."/>
            <person name="Kim D."/>
            <person name="Ryu S."/>
            <person name="Kim W."/>
        </authorList>
    </citation>
    <scope>NUCLEOTIDE SEQUENCE [LARGE SCALE GENOMIC DNA]</scope>
    <source>
        <tissue evidence="2">Muscle</tissue>
    </source>
</reference>
<evidence type="ECO:0000313" key="2">
    <source>
        <dbReference type="EMBL" id="MPC65975.1"/>
    </source>
</evidence>
<feature type="compositionally biased region" description="Pro residues" evidence="1">
    <location>
        <begin position="108"/>
        <end position="123"/>
    </location>
</feature>
<comment type="caution">
    <text evidence="2">The sequence shown here is derived from an EMBL/GenBank/DDBJ whole genome shotgun (WGS) entry which is preliminary data.</text>
</comment>
<dbReference type="OrthoDB" id="10662218at2759"/>
<dbReference type="Proteomes" id="UP000324222">
    <property type="component" value="Unassembled WGS sequence"/>
</dbReference>
<proteinExistence type="predicted"/>
<organism evidence="2 3">
    <name type="scientific">Portunus trituberculatus</name>
    <name type="common">Swimming crab</name>
    <name type="synonym">Neptunus trituberculatus</name>
    <dbReference type="NCBI Taxonomy" id="210409"/>
    <lineage>
        <taxon>Eukaryota</taxon>
        <taxon>Metazoa</taxon>
        <taxon>Ecdysozoa</taxon>
        <taxon>Arthropoda</taxon>
        <taxon>Crustacea</taxon>
        <taxon>Multicrustacea</taxon>
        <taxon>Malacostraca</taxon>
        <taxon>Eumalacostraca</taxon>
        <taxon>Eucarida</taxon>
        <taxon>Decapoda</taxon>
        <taxon>Pleocyemata</taxon>
        <taxon>Brachyura</taxon>
        <taxon>Eubrachyura</taxon>
        <taxon>Portunoidea</taxon>
        <taxon>Portunidae</taxon>
        <taxon>Portuninae</taxon>
        <taxon>Portunus</taxon>
    </lineage>
</organism>
<dbReference type="EMBL" id="VSRR010024106">
    <property type="protein sequence ID" value="MPC65975.1"/>
    <property type="molecule type" value="Genomic_DNA"/>
</dbReference>
<dbReference type="AlphaFoldDB" id="A0A5B7H8F0"/>
<protein>
    <submittedName>
        <fullName evidence="2">Uncharacterized protein</fullName>
    </submittedName>
</protein>
<accession>A0A5B7H8F0</accession>
<feature type="region of interest" description="Disordered" evidence="1">
    <location>
        <begin position="106"/>
        <end position="135"/>
    </location>
</feature>
<evidence type="ECO:0000313" key="3">
    <source>
        <dbReference type="Proteomes" id="UP000324222"/>
    </source>
</evidence>
<name>A0A5B7H8F0_PORTR</name>
<evidence type="ECO:0000256" key="1">
    <source>
        <dbReference type="SAM" id="MobiDB-lite"/>
    </source>
</evidence>
<gene>
    <name evidence="2" type="ORF">E2C01_060118</name>
</gene>
<sequence>MEGENDKGVLIGFEPLGTRGRCSRAVLSLVRPSLRCTLPRLTWTRPITLCAAALTSPEALHIQRHTRPILWAASLAPTRRQQQQQQQQQEQQLRLPVVVSLNIRGTPLPCPNPGDPTEPPLPSHPLRRPAQVSGAPRCVLGTGSLHLAGGDGTFVTFLAYGHHIQAAGSLPVDHRDRERNMEQITQQKGDNNNGTGFGNRPGHTRWPPTSQEFQFSSHGDTTRPHTPQAVCPLFAPADRNYGAAPKTPVYGLACSEGRGGLILEATHVYTDPGKYQVDAHFLDDLLGVVTGRWEAQVEVEELMQVTLGECCKTCLVYAVAGTRG</sequence>